<proteinExistence type="predicted"/>
<reference evidence="1 2" key="1">
    <citation type="journal article" date="2018" name="Sci. Rep.">
        <title>Genomic signatures of local adaptation to the degree of environmental predictability in rotifers.</title>
        <authorList>
            <person name="Franch-Gras L."/>
            <person name="Hahn C."/>
            <person name="Garcia-Roger E.M."/>
            <person name="Carmona M.J."/>
            <person name="Serra M."/>
            <person name="Gomez A."/>
        </authorList>
    </citation>
    <scope>NUCLEOTIDE SEQUENCE [LARGE SCALE GENOMIC DNA]</scope>
    <source>
        <strain evidence="1">HYR1</strain>
    </source>
</reference>
<accession>A0A3M7SIS5</accession>
<dbReference type="EMBL" id="REGN01001300">
    <property type="protein sequence ID" value="RNA35676.1"/>
    <property type="molecule type" value="Genomic_DNA"/>
</dbReference>
<protein>
    <submittedName>
        <fullName evidence="1">Uncharacterized protein</fullName>
    </submittedName>
</protein>
<evidence type="ECO:0000313" key="1">
    <source>
        <dbReference type="EMBL" id="RNA35676.1"/>
    </source>
</evidence>
<organism evidence="1 2">
    <name type="scientific">Brachionus plicatilis</name>
    <name type="common">Marine rotifer</name>
    <name type="synonym">Brachionus muelleri</name>
    <dbReference type="NCBI Taxonomy" id="10195"/>
    <lineage>
        <taxon>Eukaryota</taxon>
        <taxon>Metazoa</taxon>
        <taxon>Spiralia</taxon>
        <taxon>Gnathifera</taxon>
        <taxon>Rotifera</taxon>
        <taxon>Eurotatoria</taxon>
        <taxon>Monogononta</taxon>
        <taxon>Pseudotrocha</taxon>
        <taxon>Ploima</taxon>
        <taxon>Brachionidae</taxon>
        <taxon>Brachionus</taxon>
    </lineage>
</organism>
<evidence type="ECO:0000313" key="2">
    <source>
        <dbReference type="Proteomes" id="UP000276133"/>
    </source>
</evidence>
<sequence length="67" mass="8210">MHHQFPRILKDLVFNENKTELLFAKEKLINSYRKYRAVLGKDLQSFPFYYFYIVYKGFIEINNNNND</sequence>
<keyword evidence="2" id="KW-1185">Reference proteome</keyword>
<name>A0A3M7SIS5_BRAPC</name>
<dbReference type="Proteomes" id="UP000276133">
    <property type="component" value="Unassembled WGS sequence"/>
</dbReference>
<gene>
    <name evidence="1" type="ORF">BpHYR1_024195</name>
</gene>
<comment type="caution">
    <text evidence="1">The sequence shown here is derived from an EMBL/GenBank/DDBJ whole genome shotgun (WGS) entry which is preliminary data.</text>
</comment>
<dbReference type="AlphaFoldDB" id="A0A3M7SIS5"/>